<dbReference type="OrthoDB" id="694709at2759"/>
<gene>
    <name evidence="7" type="ORF">FH972_008723</name>
</gene>
<proteinExistence type="inferred from homology"/>
<organism evidence="7 8">
    <name type="scientific">Carpinus fangiana</name>
    <dbReference type="NCBI Taxonomy" id="176857"/>
    <lineage>
        <taxon>Eukaryota</taxon>
        <taxon>Viridiplantae</taxon>
        <taxon>Streptophyta</taxon>
        <taxon>Embryophyta</taxon>
        <taxon>Tracheophyta</taxon>
        <taxon>Spermatophyta</taxon>
        <taxon>Magnoliopsida</taxon>
        <taxon>eudicotyledons</taxon>
        <taxon>Gunneridae</taxon>
        <taxon>Pentapetalae</taxon>
        <taxon>rosids</taxon>
        <taxon>fabids</taxon>
        <taxon>Fagales</taxon>
        <taxon>Betulaceae</taxon>
        <taxon>Carpinus</taxon>
    </lineage>
</organism>
<keyword evidence="8" id="KW-1185">Reference proteome</keyword>
<dbReference type="InterPro" id="IPR008511">
    <property type="entry name" value="ROH1-like"/>
</dbReference>
<evidence type="ECO:0000256" key="5">
    <source>
        <dbReference type="ARBA" id="ARBA00035114"/>
    </source>
</evidence>
<name>A0A5N6QZJ4_9ROSI</name>
<evidence type="ECO:0000256" key="2">
    <source>
        <dbReference type="ARBA" id="ARBA00022692"/>
    </source>
</evidence>
<evidence type="ECO:0000256" key="4">
    <source>
        <dbReference type="ARBA" id="ARBA00023136"/>
    </source>
</evidence>
<evidence type="ECO:0000313" key="7">
    <source>
        <dbReference type="EMBL" id="KAE8022963.1"/>
    </source>
</evidence>
<evidence type="ECO:0000256" key="6">
    <source>
        <dbReference type="SAM" id="Phobius"/>
    </source>
</evidence>
<keyword evidence="2 6" id="KW-0812">Transmembrane</keyword>
<dbReference type="AlphaFoldDB" id="A0A5N6QZJ4"/>
<keyword evidence="4 6" id="KW-0472">Membrane</keyword>
<sequence length="335" mass="36868">MFLTQVPRFPSFPKKHSLPPVRYDVVARSFDDAILRRLKALNQPASAPIGLSWLSLAIDFLSFAHTEARTLLSNLHLSPDSDDSLAGYLDGALKLLDLCNSITSLIERLRLRRLSINFVLQLLAPSDSGFPAPEKLRRARDSLSDWEKPSVGLEKRGFRSSPEDLIRDLAAGLGDAPRGKISSADKLLRRTIHALGLLTVFFGGVLVSALYGSPKMAAVRVPAEFSWADSFNALESSVSTELTRRFLVKELDDVGTRTREVREAIDGMAEAEEDKGRERLNGAVGELKIATEVFSEGLDRLSNGVNGMFQTVLCSRGGVIENVRVGQRKEKQPPK</sequence>
<accession>A0A5N6QZJ4</accession>
<comment type="similarity">
    <text evidence="5">Belongs to the ROH1 family.</text>
</comment>
<dbReference type="Proteomes" id="UP000327013">
    <property type="component" value="Chromosome 3"/>
</dbReference>
<dbReference type="GO" id="GO:0016020">
    <property type="term" value="C:membrane"/>
    <property type="evidence" value="ECO:0007669"/>
    <property type="project" value="UniProtKB-SubCell"/>
</dbReference>
<dbReference type="Pfam" id="PF05633">
    <property type="entry name" value="ROH1-like"/>
    <property type="match status" value="1"/>
</dbReference>
<reference evidence="7 8" key="1">
    <citation type="submission" date="2019-06" db="EMBL/GenBank/DDBJ databases">
        <title>A chromosomal-level reference genome of Carpinus fangiana (Coryloideae, Betulaceae).</title>
        <authorList>
            <person name="Yang X."/>
            <person name="Wang Z."/>
            <person name="Zhang L."/>
            <person name="Hao G."/>
            <person name="Liu J."/>
            <person name="Yang Y."/>
        </authorList>
    </citation>
    <scope>NUCLEOTIDE SEQUENCE [LARGE SCALE GENOMIC DNA]</scope>
    <source>
        <strain evidence="7">Cfa_2016G</strain>
        <tissue evidence="7">Leaf</tissue>
    </source>
</reference>
<comment type="subcellular location">
    <subcellularLocation>
        <location evidence="1">Membrane</location>
        <topology evidence="1">Single-pass membrane protein</topology>
    </subcellularLocation>
</comment>
<protein>
    <submittedName>
        <fullName evidence="7">Uncharacterized protein</fullName>
    </submittedName>
</protein>
<evidence type="ECO:0000313" key="8">
    <source>
        <dbReference type="Proteomes" id="UP000327013"/>
    </source>
</evidence>
<evidence type="ECO:0000256" key="1">
    <source>
        <dbReference type="ARBA" id="ARBA00004167"/>
    </source>
</evidence>
<feature type="transmembrane region" description="Helical" evidence="6">
    <location>
        <begin position="192"/>
        <end position="212"/>
    </location>
</feature>
<dbReference type="PANTHER" id="PTHR31509">
    <property type="entry name" value="BPS1-LIKE PROTEIN"/>
    <property type="match status" value="1"/>
</dbReference>
<dbReference type="EMBL" id="CM017323">
    <property type="protein sequence ID" value="KAE8022963.1"/>
    <property type="molecule type" value="Genomic_DNA"/>
</dbReference>
<keyword evidence="3 6" id="KW-1133">Transmembrane helix</keyword>
<evidence type="ECO:0000256" key="3">
    <source>
        <dbReference type="ARBA" id="ARBA00022989"/>
    </source>
</evidence>